<dbReference type="PROSITE" id="PS50235">
    <property type="entry name" value="USP_3"/>
    <property type="match status" value="1"/>
</dbReference>
<evidence type="ECO:0000256" key="7">
    <source>
        <dbReference type="ARBA" id="ARBA00022807"/>
    </source>
</evidence>
<dbReference type="InterPro" id="IPR006615">
    <property type="entry name" value="Pept_C19_DUSP"/>
</dbReference>
<dbReference type="GO" id="GO:0006508">
    <property type="term" value="P:proteolysis"/>
    <property type="evidence" value="ECO:0007669"/>
    <property type="project" value="UniProtKB-KW"/>
</dbReference>
<keyword evidence="4" id="KW-0645">Protease</keyword>
<feature type="domain" description="DUSP" evidence="10">
    <location>
        <begin position="48"/>
        <end position="159"/>
    </location>
</feature>
<organism evidence="11 12">
    <name type="scientific">Romanomermis culicivorax</name>
    <name type="common">Nematode worm</name>
    <dbReference type="NCBI Taxonomy" id="13658"/>
    <lineage>
        <taxon>Eukaryota</taxon>
        <taxon>Metazoa</taxon>
        <taxon>Ecdysozoa</taxon>
        <taxon>Nematoda</taxon>
        <taxon>Enoplea</taxon>
        <taxon>Dorylaimia</taxon>
        <taxon>Mermithida</taxon>
        <taxon>Mermithoidea</taxon>
        <taxon>Mermithidae</taxon>
        <taxon>Romanomermis</taxon>
    </lineage>
</organism>
<dbReference type="InterPro" id="IPR018200">
    <property type="entry name" value="USP_CS"/>
</dbReference>
<name>A0A915IGZ6_ROMCU</name>
<evidence type="ECO:0000256" key="8">
    <source>
        <dbReference type="SAM" id="MobiDB-lite"/>
    </source>
</evidence>
<dbReference type="SMART" id="SM00695">
    <property type="entry name" value="DUSP"/>
    <property type="match status" value="1"/>
</dbReference>
<evidence type="ECO:0000256" key="5">
    <source>
        <dbReference type="ARBA" id="ARBA00022786"/>
    </source>
</evidence>
<dbReference type="PANTHER" id="PTHR21646">
    <property type="entry name" value="UBIQUITIN CARBOXYL-TERMINAL HYDROLASE"/>
    <property type="match status" value="1"/>
</dbReference>
<dbReference type="Gene3D" id="3.10.20.90">
    <property type="entry name" value="Phosphatidylinositol 3-kinase Catalytic Subunit, Chain A, domain 1"/>
    <property type="match status" value="1"/>
</dbReference>
<keyword evidence="7" id="KW-0788">Thiol protease</keyword>
<dbReference type="Proteomes" id="UP000887565">
    <property type="component" value="Unplaced"/>
</dbReference>
<dbReference type="GO" id="GO:0004843">
    <property type="term" value="F:cysteine-type deubiquitinase activity"/>
    <property type="evidence" value="ECO:0007669"/>
    <property type="project" value="UniProtKB-EC"/>
</dbReference>
<keyword evidence="6" id="KW-0378">Hydrolase</keyword>
<feature type="region of interest" description="Disordered" evidence="8">
    <location>
        <begin position="1"/>
        <end position="51"/>
    </location>
</feature>
<dbReference type="AlphaFoldDB" id="A0A915IGZ6"/>
<evidence type="ECO:0000256" key="1">
    <source>
        <dbReference type="ARBA" id="ARBA00000707"/>
    </source>
</evidence>
<dbReference type="Gene3D" id="3.30.2230.10">
    <property type="entry name" value="DUSP-like"/>
    <property type="match status" value="1"/>
</dbReference>
<evidence type="ECO:0000256" key="3">
    <source>
        <dbReference type="ARBA" id="ARBA00012759"/>
    </source>
</evidence>
<dbReference type="InterPro" id="IPR035927">
    <property type="entry name" value="DUSP-like_sf"/>
</dbReference>
<keyword evidence="11" id="KW-1185">Reference proteome</keyword>
<feature type="compositionally biased region" description="Polar residues" evidence="8">
    <location>
        <begin position="9"/>
        <end position="18"/>
    </location>
</feature>
<comment type="similarity">
    <text evidence="2">Belongs to the peptidase C19 family.</text>
</comment>
<dbReference type="Pfam" id="PF00443">
    <property type="entry name" value="UCH"/>
    <property type="match status" value="1"/>
</dbReference>
<evidence type="ECO:0000256" key="6">
    <source>
        <dbReference type="ARBA" id="ARBA00022801"/>
    </source>
</evidence>
<dbReference type="Pfam" id="PF06337">
    <property type="entry name" value="DUSP"/>
    <property type="match status" value="1"/>
</dbReference>
<dbReference type="InterPro" id="IPR038765">
    <property type="entry name" value="Papain-like_cys_pep_sf"/>
</dbReference>
<dbReference type="WBParaSite" id="nRc.2.0.1.t12611-RA">
    <property type="protein sequence ID" value="nRc.2.0.1.t12611-RA"/>
    <property type="gene ID" value="nRc.2.0.1.g12611"/>
</dbReference>
<proteinExistence type="inferred from homology"/>
<dbReference type="SUPFAM" id="SSF54001">
    <property type="entry name" value="Cysteine proteinases"/>
    <property type="match status" value="1"/>
</dbReference>
<accession>A0A915IGZ6</accession>
<evidence type="ECO:0000256" key="2">
    <source>
        <dbReference type="ARBA" id="ARBA00009085"/>
    </source>
</evidence>
<evidence type="ECO:0000313" key="11">
    <source>
        <dbReference type="Proteomes" id="UP000887565"/>
    </source>
</evidence>
<feature type="domain" description="USP" evidence="9">
    <location>
        <begin position="298"/>
        <end position="666"/>
    </location>
</feature>
<dbReference type="PROSITE" id="PS51283">
    <property type="entry name" value="DUSP"/>
    <property type="match status" value="1"/>
</dbReference>
<dbReference type="PANTHER" id="PTHR21646:SF24">
    <property type="entry name" value="UBIQUITIN CARBOXYL-TERMINAL HYDROLASE"/>
    <property type="match status" value="1"/>
</dbReference>
<comment type="catalytic activity">
    <reaction evidence="1">
        <text>Thiol-dependent hydrolysis of ester, thioester, amide, peptide and isopeptide bonds formed by the C-terminal Gly of ubiquitin (a 76-residue protein attached to proteins as an intracellular targeting signal).</text>
        <dbReference type="EC" id="3.4.19.12"/>
    </reaction>
</comment>
<evidence type="ECO:0000259" key="9">
    <source>
        <dbReference type="PROSITE" id="PS50235"/>
    </source>
</evidence>
<feature type="compositionally biased region" description="Polar residues" evidence="8">
    <location>
        <begin position="29"/>
        <end position="40"/>
    </location>
</feature>
<evidence type="ECO:0000259" key="10">
    <source>
        <dbReference type="PROSITE" id="PS51283"/>
    </source>
</evidence>
<sequence>MIKLENKTFTKSGRSSPLSDHPKMKQEIPTMSNKKATTNDGGIRGGAESETKVKSVVDDIDEQRLCRLCQSTLMISGTIWYVVDAWWYKKWKQYTEDMRSNSRPGPIDNSNLLESHDGGLKEGLSESVEYELIPENVWTLLKQKYNLALPRHEIPRHVVQIGVEKSCKRLFVELYPLKMRICLNFELNAAKIVEISCSKTVADLCQRGKEIFAVSPHVEFRLFLRQPFGDKIDEEITRDRLNTQLAVLEFNSHQIFIIDTKNADGTWHIDSETLALSSKRTSETCQSSTVSIVERGVCGLSNLGNTCFMNSAIQCLSNVPKLCSYFLQGKFTKEVNASNKLGTGGQLVSEFAKILDDIWSGKKSSTIPRDLKLCIGKFAPRFMGNQQQDAQELMAFLLDGLHEDLNRSKRHSSEKIAEQGSNEALAEQTWQLHKAKNDSIIVDLFHGQLKSTVICTNCQKRSTTFDPFCYLSLPLPLPERRLFKMHAYIKRTGTIKDLISEVKKAYAYAEKIILVEIYNNCVEKVLSNELPLSNIDQKSVIYAYECPNISQDVPASYIVFYCRIGLTLPKMPVIYKEVALPPPRPRSSYRTVEVILWLVEFKNYTAVQYNILRHSSCGLQIEHILPTVDYAEFPADDETWNMTEMDLSPYLGQLKEASYLLNNENGHLWRQIEQIDDIFYMIETNAQGGAALRTIHPGMIETLPLDGRSKDCPIYICLQWHPIVYKFSTFELNFTNHSSVKELAPLEKSMSLSGCFDLFTANEELVNEDMW</sequence>
<dbReference type="SUPFAM" id="SSF143791">
    <property type="entry name" value="DUSP-like"/>
    <property type="match status" value="1"/>
</dbReference>
<dbReference type="Gene3D" id="3.90.70.10">
    <property type="entry name" value="Cysteine proteinases"/>
    <property type="match status" value="1"/>
</dbReference>
<evidence type="ECO:0000256" key="4">
    <source>
        <dbReference type="ARBA" id="ARBA00022670"/>
    </source>
</evidence>
<dbReference type="EC" id="3.4.19.12" evidence="3"/>
<dbReference type="InterPro" id="IPR028889">
    <property type="entry name" value="USP"/>
</dbReference>
<dbReference type="GO" id="GO:0016579">
    <property type="term" value="P:protein deubiquitination"/>
    <property type="evidence" value="ECO:0007669"/>
    <property type="project" value="InterPro"/>
</dbReference>
<dbReference type="InterPro" id="IPR001394">
    <property type="entry name" value="Peptidase_C19_UCH"/>
</dbReference>
<keyword evidence="5" id="KW-0833">Ubl conjugation pathway</keyword>
<reference evidence="12" key="1">
    <citation type="submission" date="2022-11" db="UniProtKB">
        <authorList>
            <consortium name="WormBaseParasite"/>
        </authorList>
    </citation>
    <scope>IDENTIFICATION</scope>
</reference>
<dbReference type="InterPro" id="IPR050185">
    <property type="entry name" value="Ub_carboxyl-term_hydrolase"/>
</dbReference>
<protein>
    <recommendedName>
        <fullName evidence="3">ubiquitinyl hydrolase 1</fullName>
        <ecNumber evidence="3">3.4.19.12</ecNumber>
    </recommendedName>
</protein>
<evidence type="ECO:0000313" key="12">
    <source>
        <dbReference type="WBParaSite" id="nRc.2.0.1.t12611-RA"/>
    </source>
</evidence>
<dbReference type="PROSITE" id="PS00972">
    <property type="entry name" value="USP_1"/>
    <property type="match status" value="1"/>
</dbReference>